<organism evidence="6 7">
    <name type="scientific">Nosema granulosis</name>
    <dbReference type="NCBI Taxonomy" id="83296"/>
    <lineage>
        <taxon>Eukaryota</taxon>
        <taxon>Fungi</taxon>
        <taxon>Fungi incertae sedis</taxon>
        <taxon>Microsporidia</taxon>
        <taxon>Nosematidae</taxon>
        <taxon>Nosema</taxon>
    </lineage>
</organism>
<comment type="caution">
    <text evidence="6">The sequence shown here is derived from an EMBL/GenBank/DDBJ whole genome shotgun (WGS) entry which is preliminary data.</text>
</comment>
<dbReference type="Gene3D" id="1.25.10.10">
    <property type="entry name" value="Leucine-rich Repeat Variant"/>
    <property type="match status" value="1"/>
</dbReference>
<proteinExistence type="inferred from homology"/>
<dbReference type="GO" id="GO:0034515">
    <property type="term" value="C:proteasome storage granule"/>
    <property type="evidence" value="ECO:0007669"/>
    <property type="project" value="TreeGrafter"/>
</dbReference>
<evidence type="ECO:0000313" key="6">
    <source>
        <dbReference type="EMBL" id="KAF9764989.1"/>
    </source>
</evidence>
<dbReference type="InterPro" id="IPR041433">
    <property type="entry name" value="RPN1_C"/>
</dbReference>
<dbReference type="Pfam" id="PF17781">
    <property type="entry name" value="RPN1_RPN2_N"/>
    <property type="match status" value="1"/>
</dbReference>
<reference evidence="6 7" key="1">
    <citation type="journal article" date="2020" name="Genome Biol. Evol.">
        <title>Comparative genomics of strictly vertically transmitted, feminizing microsporidia endosymbionts of amphipod crustaceans.</title>
        <authorList>
            <person name="Cormier A."/>
            <person name="Chebbi M.A."/>
            <person name="Giraud I."/>
            <person name="Wattier R."/>
            <person name="Teixeira M."/>
            <person name="Gilbert C."/>
            <person name="Rigaud T."/>
            <person name="Cordaux R."/>
        </authorList>
    </citation>
    <scope>NUCLEOTIDE SEQUENCE [LARGE SCALE GENOMIC DNA]</scope>
    <source>
        <strain evidence="6 7">Ou3-Ou53</strain>
    </source>
</reference>
<accession>A0A9P6L0V5</accession>
<dbReference type="SUPFAM" id="SSF48371">
    <property type="entry name" value="ARM repeat"/>
    <property type="match status" value="1"/>
</dbReference>
<dbReference type="Proteomes" id="UP000740883">
    <property type="component" value="Unassembled WGS sequence"/>
</dbReference>
<dbReference type="InterPro" id="IPR002015">
    <property type="entry name" value="Proteasome/cyclosome_rpt"/>
</dbReference>
<dbReference type="OrthoDB" id="10252509at2759"/>
<name>A0A9P6L0V5_9MICR</name>
<evidence type="ECO:0000256" key="2">
    <source>
        <dbReference type="ARBA" id="ARBA00022737"/>
    </source>
</evidence>
<dbReference type="GO" id="GO:0008540">
    <property type="term" value="C:proteasome regulatory particle, base subcomplex"/>
    <property type="evidence" value="ECO:0007669"/>
    <property type="project" value="TreeGrafter"/>
</dbReference>
<dbReference type="PANTHER" id="PTHR10943:SF1">
    <property type="entry name" value="26S PROTEASOME NON-ATPASE REGULATORY SUBUNIT 2"/>
    <property type="match status" value="1"/>
</dbReference>
<dbReference type="GO" id="GO:0043161">
    <property type="term" value="P:proteasome-mediated ubiquitin-dependent protein catabolic process"/>
    <property type="evidence" value="ECO:0007669"/>
    <property type="project" value="TreeGrafter"/>
</dbReference>
<dbReference type="InterPro" id="IPR016024">
    <property type="entry name" value="ARM-type_fold"/>
</dbReference>
<feature type="domain" description="RPN1 N-terminal" evidence="4">
    <location>
        <begin position="6"/>
        <end position="255"/>
    </location>
</feature>
<comment type="similarity">
    <text evidence="1">Belongs to the proteasome subunit S2 family.</text>
</comment>
<dbReference type="Pfam" id="PF01851">
    <property type="entry name" value="PC_rep"/>
    <property type="match status" value="1"/>
</dbReference>
<evidence type="ECO:0000259" key="5">
    <source>
        <dbReference type="Pfam" id="PF18051"/>
    </source>
</evidence>
<gene>
    <name evidence="6" type="primary">RPN1</name>
    <name evidence="6" type="ORF">NGRA_0085</name>
</gene>
<evidence type="ECO:0000256" key="3">
    <source>
        <dbReference type="ARBA" id="ARBA00022942"/>
    </source>
</evidence>
<dbReference type="InterPro" id="IPR011989">
    <property type="entry name" value="ARM-like"/>
</dbReference>
<dbReference type="Pfam" id="PF18051">
    <property type="entry name" value="RPN1_C"/>
    <property type="match status" value="1"/>
</dbReference>
<keyword evidence="2" id="KW-0677">Repeat</keyword>
<dbReference type="InterPro" id="IPR040892">
    <property type="entry name" value="RPN1_N"/>
</dbReference>
<evidence type="ECO:0000313" key="7">
    <source>
        <dbReference type="Proteomes" id="UP000740883"/>
    </source>
</evidence>
<sequence>MENENLNMILERLKETDEGVQEAALNMLIDLIKQSHSNNTLNFQHFSDKKAEMIEIANRNSTIQKRMYDVISAISIIGDDEDILKYRQMGDVIPLSEWGHLYVKKLVGCIVDSKNEKNKEIVEKCKEFLFKNNLEFEAIDFILEIGGSFEEYVQPHNYKRVIQYLEEMQSFYELDLSGIYKKMGDHARFVAKEKDRTKVVEYARGIQEKQARRQVLYMLARMGIYYESEDPEERHILRNSHTPEIYQEVIKALELDLVKKNTKYSKFEKDLHKPIHQASFSPITITNGLIHIGFENDPIFFPVHENENESLLQNVDYQAILNSDIPELVTVLGSVGCLELWHPEKVLELLQEHIFSEGVSSKKTGSLLALALASSKIHDDSFLGFLTDNLNSGEKVHVLPTLLGIQSMFAGSCDESLRSLLTPLLFSEVPEIGFFTSFVLGSIFAGSADEELTFMLNNDADHANYFYKFQILGLALLFFKRSDLPTISTSLHASILVRAFQHVATGDPQIVENILADSFTGDTDALLESLAILGISIIGMKDVEMVSRIVTSSLLLESPHLKSVLPLAYSLLYPSNPQSQILDVLEKSLNSGDSISTIYALGIIGAGTQNGRIQKALDQQLAYFYKDPKASSVLKISQGLLNLGKGLMSLSPFFYEKSFLCPKSFIGLFATTLLFLESPSEDFYLFYLLVQSCTPKTIYTEKKINIRIGNPVNTVGVVGDPRRITSMQTHTTPVILGSNERAEIDEEAYTTFIEDVVVLKQV</sequence>
<dbReference type="GO" id="GO:0005634">
    <property type="term" value="C:nucleus"/>
    <property type="evidence" value="ECO:0007669"/>
    <property type="project" value="TreeGrafter"/>
</dbReference>
<dbReference type="PANTHER" id="PTHR10943">
    <property type="entry name" value="26S PROTEASOME NON-ATPASE REGULATORY SUBUNIT"/>
    <property type="match status" value="1"/>
</dbReference>
<evidence type="ECO:0000259" key="4">
    <source>
        <dbReference type="Pfam" id="PF17781"/>
    </source>
</evidence>
<keyword evidence="3 6" id="KW-0647">Proteasome</keyword>
<keyword evidence="7" id="KW-1185">Reference proteome</keyword>
<dbReference type="AlphaFoldDB" id="A0A9P6L0V5"/>
<protein>
    <submittedName>
        <fullName evidence="6">26S proteasome regulatory subunit RPN1</fullName>
    </submittedName>
</protein>
<dbReference type="EMBL" id="SBJO01000003">
    <property type="protein sequence ID" value="KAF9764989.1"/>
    <property type="molecule type" value="Genomic_DNA"/>
</dbReference>
<feature type="domain" description="26S proteasome non-ATPase regulatory subunit RPN1 C-terminal" evidence="5">
    <location>
        <begin position="715"/>
        <end position="761"/>
    </location>
</feature>
<evidence type="ECO:0000256" key="1">
    <source>
        <dbReference type="ARBA" id="ARBA00005460"/>
    </source>
</evidence>